<dbReference type="OrthoDB" id="9781413at2"/>
<organism evidence="1 2">
    <name type="scientific">Neobacillus piezotolerans</name>
    <dbReference type="NCBI Taxonomy" id="2259171"/>
    <lineage>
        <taxon>Bacteria</taxon>
        <taxon>Bacillati</taxon>
        <taxon>Bacillota</taxon>
        <taxon>Bacilli</taxon>
        <taxon>Bacillales</taxon>
        <taxon>Bacillaceae</taxon>
        <taxon>Neobacillus</taxon>
    </lineage>
</organism>
<gene>
    <name evidence="1" type="ORF">DRW41_04590</name>
</gene>
<dbReference type="Gene3D" id="3.30.1240.10">
    <property type="match status" value="1"/>
</dbReference>
<dbReference type="PROSITE" id="PS01228">
    <property type="entry name" value="COF_1"/>
    <property type="match status" value="1"/>
</dbReference>
<dbReference type="SUPFAM" id="SSF56784">
    <property type="entry name" value="HAD-like"/>
    <property type="match status" value="1"/>
</dbReference>
<dbReference type="PANTHER" id="PTHR10000">
    <property type="entry name" value="PHOSPHOSERINE PHOSPHATASE"/>
    <property type="match status" value="1"/>
</dbReference>
<protein>
    <submittedName>
        <fullName evidence="1">Phosphoglycolate phosphatase</fullName>
    </submittedName>
</protein>
<dbReference type="CDD" id="cd07516">
    <property type="entry name" value="HAD_Pase"/>
    <property type="match status" value="1"/>
</dbReference>
<dbReference type="NCBIfam" id="TIGR01484">
    <property type="entry name" value="HAD-SF-IIB"/>
    <property type="match status" value="1"/>
</dbReference>
<dbReference type="EMBL" id="QNQT01000001">
    <property type="protein sequence ID" value="RDU38840.1"/>
    <property type="molecule type" value="Genomic_DNA"/>
</dbReference>
<evidence type="ECO:0000313" key="2">
    <source>
        <dbReference type="Proteomes" id="UP000257144"/>
    </source>
</evidence>
<comment type="caution">
    <text evidence="1">The sequence shown here is derived from an EMBL/GenBank/DDBJ whole genome shotgun (WGS) entry which is preliminary data.</text>
</comment>
<dbReference type="SFLD" id="SFLDG01144">
    <property type="entry name" value="C2.B.4:_PGP_Like"/>
    <property type="match status" value="1"/>
</dbReference>
<accession>A0A3D8GWL0</accession>
<dbReference type="InterPro" id="IPR036412">
    <property type="entry name" value="HAD-like_sf"/>
</dbReference>
<name>A0A3D8GWL0_9BACI</name>
<dbReference type="Proteomes" id="UP000257144">
    <property type="component" value="Unassembled WGS sequence"/>
</dbReference>
<dbReference type="InterPro" id="IPR006379">
    <property type="entry name" value="HAD-SF_hydro_IIB"/>
</dbReference>
<dbReference type="Pfam" id="PF08282">
    <property type="entry name" value="Hydrolase_3"/>
    <property type="match status" value="1"/>
</dbReference>
<dbReference type="PANTHER" id="PTHR10000:SF55">
    <property type="entry name" value="5-AMINO-6-(5-PHOSPHO-D-RIBITYLAMINO)URACIL PHOSPHATASE YCSE"/>
    <property type="match status" value="1"/>
</dbReference>
<dbReference type="RefSeq" id="WP_115450754.1">
    <property type="nucleotide sequence ID" value="NZ_QNQT01000001.1"/>
</dbReference>
<keyword evidence="2" id="KW-1185">Reference proteome</keyword>
<dbReference type="GO" id="GO:0005829">
    <property type="term" value="C:cytosol"/>
    <property type="evidence" value="ECO:0007669"/>
    <property type="project" value="TreeGrafter"/>
</dbReference>
<dbReference type="InterPro" id="IPR023214">
    <property type="entry name" value="HAD_sf"/>
</dbReference>
<sequence length="248" mass="27579">MEKGKMDIKLIALDMDGTLLNDGHQVSDENQKAIREAEAKGVKVVLSTGRNLATCRDYAVSLELSSYLVTINGAEIWSPEGELVERNPVSLPLMEWMYGLSKKYNTHFWAISTERVYRKEMPENLADHEWLKFGFDIPDDEVREVVLKLLRDKKELEISNSAPTNIEVNAIGINKAEALKKVCGFLGIGMENVMAVGDSMNDMMMIKEAGLGVAMGNAQPVIKDEADWVTATNNESGVAKAIEEWVLN</sequence>
<dbReference type="SFLD" id="SFLDG01140">
    <property type="entry name" value="C2.B:_Phosphomannomutase_and_P"/>
    <property type="match status" value="1"/>
</dbReference>
<proteinExistence type="predicted"/>
<reference evidence="1 2" key="1">
    <citation type="submission" date="2018-07" db="EMBL/GenBank/DDBJ databases">
        <title>Bacillus sp. YLB-04 draft genome sequence.</title>
        <authorList>
            <person name="Yu L."/>
            <person name="Tang X."/>
        </authorList>
    </citation>
    <scope>NUCLEOTIDE SEQUENCE [LARGE SCALE GENOMIC DNA]</scope>
    <source>
        <strain evidence="1 2">YLB-04</strain>
    </source>
</reference>
<dbReference type="PROSITE" id="PS01229">
    <property type="entry name" value="COF_2"/>
    <property type="match status" value="1"/>
</dbReference>
<dbReference type="SFLD" id="SFLDS00003">
    <property type="entry name" value="Haloacid_Dehalogenase"/>
    <property type="match status" value="1"/>
</dbReference>
<dbReference type="GO" id="GO:0016791">
    <property type="term" value="F:phosphatase activity"/>
    <property type="evidence" value="ECO:0007669"/>
    <property type="project" value="TreeGrafter"/>
</dbReference>
<dbReference type="AlphaFoldDB" id="A0A3D8GWL0"/>
<evidence type="ECO:0000313" key="1">
    <source>
        <dbReference type="EMBL" id="RDU38840.1"/>
    </source>
</evidence>
<dbReference type="GO" id="GO:0000287">
    <property type="term" value="F:magnesium ion binding"/>
    <property type="evidence" value="ECO:0007669"/>
    <property type="project" value="TreeGrafter"/>
</dbReference>
<dbReference type="Gene3D" id="3.40.50.1000">
    <property type="entry name" value="HAD superfamily/HAD-like"/>
    <property type="match status" value="1"/>
</dbReference>